<evidence type="ECO:0000313" key="13">
    <source>
        <dbReference type="Proteomes" id="UP001240777"/>
    </source>
</evidence>
<evidence type="ECO:0000256" key="7">
    <source>
        <dbReference type="ARBA" id="ARBA00034478"/>
    </source>
</evidence>
<keyword evidence="6 9" id="KW-0560">Oxidoreductase</keyword>
<comment type="similarity">
    <text evidence="3 9">Belongs to the methylenetetrahydrofolate reductase family.</text>
</comment>
<name>A0AA90PZ63_9HELI</name>
<dbReference type="PANTHER" id="PTHR45754:SF3">
    <property type="entry name" value="METHYLENETETRAHYDROFOLATE REDUCTASE (NADPH)"/>
    <property type="match status" value="1"/>
</dbReference>
<dbReference type="InterPro" id="IPR029041">
    <property type="entry name" value="FAD-linked_oxidoreductase-like"/>
</dbReference>
<comment type="catalytic activity">
    <reaction evidence="8">
        <text>(6S)-5-methyl-5,6,7,8-tetrahydrofolate + NAD(+) = (6R)-5,10-methylene-5,6,7,8-tetrahydrofolate + NADH + H(+)</text>
        <dbReference type="Rhea" id="RHEA:19821"/>
        <dbReference type="ChEBI" id="CHEBI:15378"/>
        <dbReference type="ChEBI" id="CHEBI:15636"/>
        <dbReference type="ChEBI" id="CHEBI:18608"/>
        <dbReference type="ChEBI" id="CHEBI:57540"/>
        <dbReference type="ChEBI" id="CHEBI:57945"/>
        <dbReference type="EC" id="1.5.1.54"/>
    </reaction>
    <physiologicalReaction direction="right-to-left" evidence="8">
        <dbReference type="Rhea" id="RHEA:19823"/>
    </physiologicalReaction>
</comment>
<comment type="cofactor">
    <cofactor evidence="1 9">
        <name>FAD</name>
        <dbReference type="ChEBI" id="CHEBI:57692"/>
    </cofactor>
</comment>
<evidence type="ECO:0000256" key="5">
    <source>
        <dbReference type="ARBA" id="ARBA00022827"/>
    </source>
</evidence>
<dbReference type="Proteomes" id="UP001177258">
    <property type="component" value="Unassembled WGS sequence"/>
</dbReference>
<organism evidence="11 12">
    <name type="scientific">Helicobacter cappadocius</name>
    <dbReference type="NCBI Taxonomy" id="3063998"/>
    <lineage>
        <taxon>Bacteria</taxon>
        <taxon>Pseudomonadati</taxon>
        <taxon>Campylobacterota</taxon>
        <taxon>Epsilonproteobacteria</taxon>
        <taxon>Campylobacterales</taxon>
        <taxon>Helicobacteraceae</taxon>
        <taxon>Helicobacter</taxon>
    </lineage>
</organism>
<evidence type="ECO:0000313" key="10">
    <source>
        <dbReference type="EMBL" id="MDO7253332.1"/>
    </source>
</evidence>
<dbReference type="RefSeq" id="WP_305517179.1">
    <property type="nucleotide sequence ID" value="NZ_JAUPEV010000007.1"/>
</dbReference>
<proteinExistence type="inferred from homology"/>
<dbReference type="GO" id="GO:0035999">
    <property type="term" value="P:tetrahydrofolate interconversion"/>
    <property type="evidence" value="ECO:0007669"/>
    <property type="project" value="TreeGrafter"/>
</dbReference>
<dbReference type="GO" id="GO:0009086">
    <property type="term" value="P:methionine biosynthetic process"/>
    <property type="evidence" value="ECO:0007669"/>
    <property type="project" value="TreeGrafter"/>
</dbReference>
<keyword evidence="13" id="KW-1185">Reference proteome</keyword>
<gene>
    <name evidence="10" type="ORF">Q5I04_05335</name>
    <name evidence="11" type="ORF">Q5I06_05565</name>
</gene>
<comment type="caution">
    <text evidence="11">The sequence shown here is derived from an EMBL/GenBank/DDBJ whole genome shotgun (WGS) entry which is preliminary data.</text>
</comment>
<sequence>MIEECVHKLLNTKFLSYEINPPKASQIGEELLEKLGNWDGFDAIICTDAPLARFRHSPILSAIKLQNTLKKPVIATLNMRDRNSIALQGDILGANEFDVRMFLTLTGDPIKLGDQPESKGVFEGNSSLLVEIIKNFNQNKDLNQNPIKGNIKPIYPFGVINSHSNNLLSLKNKMRRKIKSGILALFTQPVYDIENAKYLLEFCEEINRELQTNAKLVFGYFPILKYKTAQFLYSKLPGVFVPQIWLEKLEKAHQKGEEEEEKVGFELSKELFKKLYDTHHKIHFMNSNKIDLAKKILS</sequence>
<protein>
    <recommendedName>
        <fullName evidence="9">Methylenetetrahydrofolate reductase</fullName>
    </recommendedName>
</protein>
<dbReference type="Gene3D" id="3.20.20.220">
    <property type="match status" value="1"/>
</dbReference>
<dbReference type="InterPro" id="IPR003171">
    <property type="entry name" value="Mehydrof_redctse-like"/>
</dbReference>
<evidence type="ECO:0000256" key="6">
    <source>
        <dbReference type="ARBA" id="ARBA00023002"/>
    </source>
</evidence>
<dbReference type="GO" id="GO:0106312">
    <property type="term" value="F:methylenetetrahydrofolate reductase (NADH) activity"/>
    <property type="evidence" value="ECO:0007669"/>
    <property type="project" value="UniProtKB-EC"/>
</dbReference>
<dbReference type="EMBL" id="JAUYZK010000007">
    <property type="protein sequence ID" value="MDP2539238.1"/>
    <property type="molecule type" value="Genomic_DNA"/>
</dbReference>
<dbReference type="GO" id="GO:0071949">
    <property type="term" value="F:FAD binding"/>
    <property type="evidence" value="ECO:0007669"/>
    <property type="project" value="TreeGrafter"/>
</dbReference>
<reference evidence="10 12" key="3">
    <citation type="journal article" date="2024" name="Syst. Appl. Microbiol.">
        <title>Helicobacter cappadocius sp. nov., from lizards: The first psychrotrophic Helicobacter species.</title>
        <authorList>
            <person name="Aydin F."/>
            <person name="Tarhane S."/>
            <person name="Karakaya E."/>
            <person name="Abay S."/>
            <person name="Kayman T."/>
            <person name="Guran O."/>
            <person name="Bozkurt E."/>
            <person name="Uzum N."/>
            <person name="Avci A."/>
            <person name="Olgun K."/>
            <person name="Jablonski D."/>
            <person name="Guran C."/>
            <person name="Burcin Saticioglu I."/>
        </authorList>
    </citation>
    <scope>NUCLEOTIDE SEQUENCE [LARGE SCALE GENOMIC DNA]</scope>
    <source>
        <strain evidence="10">Faydin-H75</strain>
        <strain evidence="12">faydin-H76</strain>
    </source>
</reference>
<evidence type="ECO:0000313" key="11">
    <source>
        <dbReference type="EMBL" id="MDP2539238.1"/>
    </source>
</evidence>
<dbReference type="SUPFAM" id="SSF51730">
    <property type="entry name" value="FAD-linked oxidoreductase"/>
    <property type="match status" value="1"/>
</dbReference>
<dbReference type="Proteomes" id="UP001240777">
    <property type="component" value="Unassembled WGS sequence"/>
</dbReference>
<dbReference type="GO" id="GO:0005829">
    <property type="term" value="C:cytosol"/>
    <property type="evidence" value="ECO:0007669"/>
    <property type="project" value="TreeGrafter"/>
</dbReference>
<keyword evidence="5 9" id="KW-0274">FAD</keyword>
<evidence type="ECO:0000256" key="2">
    <source>
        <dbReference type="ARBA" id="ARBA00004777"/>
    </source>
</evidence>
<dbReference type="PANTHER" id="PTHR45754">
    <property type="entry name" value="METHYLENETETRAHYDROFOLATE REDUCTASE"/>
    <property type="match status" value="1"/>
</dbReference>
<evidence type="ECO:0000256" key="4">
    <source>
        <dbReference type="ARBA" id="ARBA00022630"/>
    </source>
</evidence>
<dbReference type="CDD" id="cd00537">
    <property type="entry name" value="MTHFR"/>
    <property type="match status" value="1"/>
</dbReference>
<evidence type="ECO:0000256" key="9">
    <source>
        <dbReference type="RuleBase" id="RU003862"/>
    </source>
</evidence>
<keyword evidence="4 9" id="KW-0285">Flavoprotein</keyword>
<dbReference type="Pfam" id="PF02219">
    <property type="entry name" value="MTHFR"/>
    <property type="match status" value="1"/>
</dbReference>
<comment type="pathway">
    <text evidence="2 9">One-carbon metabolism; tetrahydrofolate interconversion.</text>
</comment>
<evidence type="ECO:0000313" key="12">
    <source>
        <dbReference type="Proteomes" id="UP001177258"/>
    </source>
</evidence>
<dbReference type="AlphaFoldDB" id="A0AA90PZ63"/>
<evidence type="ECO:0000256" key="8">
    <source>
        <dbReference type="ARBA" id="ARBA00048628"/>
    </source>
</evidence>
<dbReference type="EMBL" id="JAUPEV010000007">
    <property type="protein sequence ID" value="MDO7253332.1"/>
    <property type="molecule type" value="Genomic_DNA"/>
</dbReference>
<accession>A0AA90PZ63</accession>
<comment type="pathway">
    <text evidence="7">Amino-acid biosynthesis; L-methionine biosynthesis via de novo pathway.</text>
</comment>
<evidence type="ECO:0000256" key="1">
    <source>
        <dbReference type="ARBA" id="ARBA00001974"/>
    </source>
</evidence>
<evidence type="ECO:0000256" key="3">
    <source>
        <dbReference type="ARBA" id="ARBA00006743"/>
    </source>
</evidence>
<reference evidence="10" key="2">
    <citation type="submission" date="2023-07" db="EMBL/GenBank/DDBJ databases">
        <authorList>
            <person name="Aydin F."/>
            <person name="Tarhane S."/>
            <person name="Saticioglu I.B."/>
            <person name="Karakaya E."/>
            <person name="Abay S."/>
            <person name="Guran O."/>
            <person name="Bozkurt E."/>
            <person name="Uzum N."/>
            <person name="Olgun K."/>
            <person name="Jablonski D."/>
        </authorList>
    </citation>
    <scope>NUCLEOTIDE SEQUENCE</scope>
    <source>
        <strain evidence="10">Faydin-H75</strain>
    </source>
</reference>
<reference evidence="11 13" key="1">
    <citation type="submission" date="2023-07" db="EMBL/GenBank/DDBJ databases">
        <title>Unpublished Manusciprt.</title>
        <authorList>
            <person name="Aydin F."/>
            <person name="Tarhane S."/>
            <person name="Saticioglu I.B."/>
            <person name="Karakaya E."/>
            <person name="Abay S."/>
            <person name="Guran O."/>
            <person name="Bozkurt E."/>
            <person name="Uzum N."/>
            <person name="Olgun K."/>
            <person name="Jablonski D."/>
        </authorList>
    </citation>
    <scope>NUCLEOTIDE SEQUENCE</scope>
    <source>
        <strain evidence="13">faydin-H75</strain>
        <strain evidence="11">Faydin-H76</strain>
    </source>
</reference>